<dbReference type="Proteomes" id="UP000675781">
    <property type="component" value="Unassembled WGS sequence"/>
</dbReference>
<sequence>MALTARDRLIDAAFELFDERGYDQTTVDEIAARAGAGRTTFFRLFRAKEDVIFPPHEALLEAAAARLSTATAETAGVALTEATAIVLEYYLTEGRRARIRYRLTNAVPALRDREVASMRQYQRLFREFALRWLPDTPAARLHAELLGNAAVTAHNHVLRRWLRGETEAVRAEFADAMAEVLRLHAAGLGPAPAPSTPSPDAASVLVLRTRKDLDRLLPQLERLLE</sequence>
<protein>
    <submittedName>
        <fullName evidence="4">TetR family transcriptional regulator</fullName>
    </submittedName>
</protein>
<organism evidence="4 5">
    <name type="scientific">Actinospica durhamensis</name>
    <dbReference type="NCBI Taxonomy" id="1508375"/>
    <lineage>
        <taxon>Bacteria</taxon>
        <taxon>Bacillati</taxon>
        <taxon>Actinomycetota</taxon>
        <taxon>Actinomycetes</taxon>
        <taxon>Catenulisporales</taxon>
        <taxon>Actinospicaceae</taxon>
        <taxon>Actinospica</taxon>
    </lineage>
</organism>
<evidence type="ECO:0000259" key="3">
    <source>
        <dbReference type="PROSITE" id="PS50977"/>
    </source>
</evidence>
<dbReference type="PRINTS" id="PR00455">
    <property type="entry name" value="HTHTETR"/>
</dbReference>
<proteinExistence type="predicted"/>
<gene>
    <name evidence="4" type="ORF">KDL01_21965</name>
</gene>
<dbReference type="PANTHER" id="PTHR30055:SF226">
    <property type="entry name" value="HTH-TYPE TRANSCRIPTIONAL REGULATOR PKSA"/>
    <property type="match status" value="1"/>
</dbReference>
<name>A0A941ET39_9ACTN</name>
<dbReference type="Gene3D" id="1.10.357.10">
    <property type="entry name" value="Tetracycline Repressor, domain 2"/>
    <property type="match status" value="1"/>
</dbReference>
<keyword evidence="5" id="KW-1185">Reference proteome</keyword>
<keyword evidence="1 2" id="KW-0238">DNA-binding</keyword>
<dbReference type="PROSITE" id="PS50977">
    <property type="entry name" value="HTH_TETR_2"/>
    <property type="match status" value="1"/>
</dbReference>
<reference evidence="4" key="1">
    <citation type="submission" date="2021-04" db="EMBL/GenBank/DDBJ databases">
        <title>Genome based classification of Actinospica acidithermotolerans sp. nov., an actinobacterium isolated from an Indonesian hot spring.</title>
        <authorList>
            <person name="Kusuma A.B."/>
            <person name="Putra K.E."/>
            <person name="Nafisah S."/>
            <person name="Loh J."/>
            <person name="Nouioui I."/>
            <person name="Goodfellow M."/>
        </authorList>
    </citation>
    <scope>NUCLEOTIDE SEQUENCE</scope>
    <source>
        <strain evidence="4">CSCA 57</strain>
    </source>
</reference>
<dbReference type="GO" id="GO:0000976">
    <property type="term" value="F:transcription cis-regulatory region binding"/>
    <property type="evidence" value="ECO:0007669"/>
    <property type="project" value="TreeGrafter"/>
</dbReference>
<evidence type="ECO:0000313" key="4">
    <source>
        <dbReference type="EMBL" id="MBR7835957.1"/>
    </source>
</evidence>
<comment type="caution">
    <text evidence="4">The sequence shown here is derived from an EMBL/GenBank/DDBJ whole genome shotgun (WGS) entry which is preliminary data.</text>
</comment>
<evidence type="ECO:0000256" key="2">
    <source>
        <dbReference type="PROSITE-ProRule" id="PRU00335"/>
    </source>
</evidence>
<accession>A0A941ET39</accession>
<evidence type="ECO:0000313" key="5">
    <source>
        <dbReference type="Proteomes" id="UP000675781"/>
    </source>
</evidence>
<dbReference type="InterPro" id="IPR050109">
    <property type="entry name" value="HTH-type_TetR-like_transc_reg"/>
</dbReference>
<evidence type="ECO:0000256" key="1">
    <source>
        <dbReference type="ARBA" id="ARBA00023125"/>
    </source>
</evidence>
<feature type="domain" description="HTH tetR-type" evidence="3">
    <location>
        <begin position="3"/>
        <end position="63"/>
    </location>
</feature>
<dbReference type="SUPFAM" id="SSF46689">
    <property type="entry name" value="Homeodomain-like"/>
    <property type="match status" value="1"/>
</dbReference>
<dbReference type="InterPro" id="IPR009057">
    <property type="entry name" value="Homeodomain-like_sf"/>
</dbReference>
<dbReference type="Pfam" id="PF00440">
    <property type="entry name" value="TetR_N"/>
    <property type="match status" value="1"/>
</dbReference>
<dbReference type="EMBL" id="JAGSOG010000117">
    <property type="protein sequence ID" value="MBR7835957.1"/>
    <property type="molecule type" value="Genomic_DNA"/>
</dbReference>
<dbReference type="InterPro" id="IPR001647">
    <property type="entry name" value="HTH_TetR"/>
</dbReference>
<dbReference type="AlphaFoldDB" id="A0A941ET39"/>
<dbReference type="GO" id="GO:0003700">
    <property type="term" value="F:DNA-binding transcription factor activity"/>
    <property type="evidence" value="ECO:0007669"/>
    <property type="project" value="TreeGrafter"/>
</dbReference>
<dbReference type="PANTHER" id="PTHR30055">
    <property type="entry name" value="HTH-TYPE TRANSCRIPTIONAL REGULATOR RUTR"/>
    <property type="match status" value="1"/>
</dbReference>
<dbReference type="RefSeq" id="WP_212530446.1">
    <property type="nucleotide sequence ID" value="NZ_JAGSOG010000117.1"/>
</dbReference>
<feature type="DNA-binding region" description="H-T-H motif" evidence="2">
    <location>
        <begin position="26"/>
        <end position="45"/>
    </location>
</feature>